<dbReference type="Proteomes" id="UP000800041">
    <property type="component" value="Unassembled WGS sequence"/>
</dbReference>
<feature type="region of interest" description="Disordered" evidence="1">
    <location>
        <begin position="1"/>
        <end position="44"/>
    </location>
</feature>
<feature type="transmembrane region" description="Helical" evidence="2">
    <location>
        <begin position="70"/>
        <end position="94"/>
    </location>
</feature>
<dbReference type="EMBL" id="ML977183">
    <property type="protein sequence ID" value="KAF1982525.1"/>
    <property type="molecule type" value="Genomic_DNA"/>
</dbReference>
<dbReference type="Pfam" id="PF20163">
    <property type="entry name" value="DUF6536"/>
    <property type="match status" value="1"/>
</dbReference>
<evidence type="ECO:0000256" key="2">
    <source>
        <dbReference type="SAM" id="Phobius"/>
    </source>
</evidence>
<keyword evidence="2" id="KW-0472">Membrane</keyword>
<dbReference type="AlphaFoldDB" id="A0A6G1GNL6"/>
<reference evidence="4" key="1">
    <citation type="journal article" date="2020" name="Stud. Mycol.">
        <title>101 Dothideomycetes genomes: a test case for predicting lifestyles and emergence of pathogens.</title>
        <authorList>
            <person name="Haridas S."/>
            <person name="Albert R."/>
            <person name="Binder M."/>
            <person name="Bloem J."/>
            <person name="Labutti K."/>
            <person name="Salamov A."/>
            <person name="Andreopoulos B."/>
            <person name="Baker S."/>
            <person name="Barry K."/>
            <person name="Bills G."/>
            <person name="Bluhm B."/>
            <person name="Cannon C."/>
            <person name="Castanera R."/>
            <person name="Culley D."/>
            <person name="Daum C."/>
            <person name="Ezra D."/>
            <person name="Gonzalez J."/>
            <person name="Henrissat B."/>
            <person name="Kuo A."/>
            <person name="Liang C."/>
            <person name="Lipzen A."/>
            <person name="Lutzoni F."/>
            <person name="Magnuson J."/>
            <person name="Mondo S."/>
            <person name="Nolan M."/>
            <person name="Ohm R."/>
            <person name="Pangilinan J."/>
            <person name="Park H.-J."/>
            <person name="Ramirez L."/>
            <person name="Alfaro M."/>
            <person name="Sun H."/>
            <person name="Tritt A."/>
            <person name="Yoshinaga Y."/>
            <person name="Zwiers L.-H."/>
            <person name="Turgeon B."/>
            <person name="Goodwin S."/>
            <person name="Spatafora J."/>
            <person name="Crous P."/>
            <person name="Grigoriev I."/>
        </authorList>
    </citation>
    <scope>NUCLEOTIDE SEQUENCE</scope>
    <source>
        <strain evidence="4">CBS 113979</strain>
    </source>
</reference>
<evidence type="ECO:0000313" key="4">
    <source>
        <dbReference type="EMBL" id="KAF1982525.1"/>
    </source>
</evidence>
<keyword evidence="5" id="KW-1185">Reference proteome</keyword>
<accession>A0A6G1GNL6</accession>
<organism evidence="4 5">
    <name type="scientific">Aulographum hederae CBS 113979</name>
    <dbReference type="NCBI Taxonomy" id="1176131"/>
    <lineage>
        <taxon>Eukaryota</taxon>
        <taxon>Fungi</taxon>
        <taxon>Dikarya</taxon>
        <taxon>Ascomycota</taxon>
        <taxon>Pezizomycotina</taxon>
        <taxon>Dothideomycetes</taxon>
        <taxon>Pleosporomycetidae</taxon>
        <taxon>Aulographales</taxon>
        <taxon>Aulographaceae</taxon>
    </lineage>
</organism>
<protein>
    <recommendedName>
        <fullName evidence="3">DUF6536 domain-containing protein</fullName>
    </recommendedName>
</protein>
<dbReference type="PANTHER" id="PTHR35395">
    <property type="entry name" value="DUF6536 DOMAIN-CONTAINING PROTEIN"/>
    <property type="match status" value="1"/>
</dbReference>
<feature type="transmembrane region" description="Helical" evidence="2">
    <location>
        <begin position="474"/>
        <end position="493"/>
    </location>
</feature>
<feature type="transmembrane region" description="Helical" evidence="2">
    <location>
        <begin position="641"/>
        <end position="663"/>
    </location>
</feature>
<dbReference type="InterPro" id="IPR046623">
    <property type="entry name" value="DUF6536"/>
</dbReference>
<proteinExistence type="predicted"/>
<evidence type="ECO:0000259" key="3">
    <source>
        <dbReference type="Pfam" id="PF20163"/>
    </source>
</evidence>
<feature type="transmembrane region" description="Helical" evidence="2">
    <location>
        <begin position="364"/>
        <end position="385"/>
    </location>
</feature>
<sequence length="729" mass="80452">MAYQRLGSEVELQTVTQKPTPDRKQDFNQVETSTPTTPYTPYPQHPQHIAAQSATNSRWIQWSKIKGCKVGILGGAISCTVVFIVNLIFTIIAISNGHLEGGIGTLRDGDCDHIRSDSSGIHLAINILSTILLASSNYCMQCLSAPTRDEVDKAHSERFWLDIGVPSFRNFRKMRKIKFALWLCLVSSSLPLHLFFNSAVFTSLAAFGYDVVSISPASLAQNDTGTVISNFESEQAKLLLRKARAGNLTFLANANCIQAYAEVFQTSHSNLVLVTDAEIPRMVANLDVYQPELGSSYSVTAQPYYWMCLGLDNFSTTKSYYPDAPLCQSRVPELKSSPSEWKVGDDKVSYCLSETPPSHCKLQYSLNFAVIILLVNLIKAAIMYYTAFALKGDPLVTTGDAIASFLHRPDETTLRRSLLKRVDAQKPDYSPAGPIAFEGKRERMSSAASKTRWFFCIFWQVMRVHSPFHVADHPLTSFGTGLVVTIVLLIYGITQMTGAKDASTLWGMGVGAISQETLIKGDDFPTTITTNAFIANAPQPIFSFLYFSYNSLFTTMTLAQEWSQFAIHRKGLRVSANRTGVQRSSHFLSLPYRYSLPMMAASAVLHWLISQSLFLVVVQAYQSDFYRRENYDIVTCGYSPIAIIFSISLAGLMLVVLIALGYFRLKSAMPVAGSCSVMIAAACHPAGWEGADIAGKKLMWGVIDVEDGVRRCGFSGGEVGTPEVGKTYY</sequence>
<name>A0A6G1GNL6_9PEZI</name>
<dbReference type="PANTHER" id="PTHR35395:SF1">
    <property type="entry name" value="DUF6536 DOMAIN-CONTAINING PROTEIN"/>
    <property type="match status" value="1"/>
</dbReference>
<keyword evidence="2" id="KW-1133">Transmembrane helix</keyword>
<evidence type="ECO:0000313" key="5">
    <source>
        <dbReference type="Proteomes" id="UP000800041"/>
    </source>
</evidence>
<gene>
    <name evidence="4" type="ORF">K402DRAFT_340141</name>
</gene>
<feature type="transmembrane region" description="Helical" evidence="2">
    <location>
        <begin position="179"/>
        <end position="196"/>
    </location>
</feature>
<dbReference type="OrthoDB" id="5429634at2759"/>
<feature type="transmembrane region" description="Helical" evidence="2">
    <location>
        <begin position="598"/>
        <end position="621"/>
    </location>
</feature>
<keyword evidence="2" id="KW-0812">Transmembrane</keyword>
<evidence type="ECO:0000256" key="1">
    <source>
        <dbReference type="SAM" id="MobiDB-lite"/>
    </source>
</evidence>
<feature type="domain" description="DUF6536" evidence="3">
    <location>
        <begin position="70"/>
        <end position="216"/>
    </location>
</feature>